<protein>
    <submittedName>
        <fullName evidence="1">Uncharacterized protein</fullName>
    </submittedName>
</protein>
<accession>A0A0F9TBE9</accession>
<dbReference type="AlphaFoldDB" id="A0A0F9TBE9"/>
<gene>
    <name evidence="1" type="ORF">LCGC14_0370130</name>
</gene>
<dbReference type="EMBL" id="LAZR01000295">
    <property type="protein sequence ID" value="KKN76504.1"/>
    <property type="molecule type" value="Genomic_DNA"/>
</dbReference>
<sequence length="145" mass="16709">MSAYIVNKGHINAMLNSRIQSRYGARWYHGEWHELTPINADAVGQMLLDENIKSVMSRYEDRTITDLPGSAEYLIPFKHRFTEVPSAIEAIKLTHCYEYQSCEHEEWEASEAKAFCSALIEDKIGELPGYDDAPWNWPVIEMARV</sequence>
<proteinExistence type="predicted"/>
<comment type="caution">
    <text evidence="1">The sequence shown here is derived from an EMBL/GenBank/DDBJ whole genome shotgun (WGS) entry which is preliminary data.</text>
</comment>
<reference evidence="1" key="1">
    <citation type="journal article" date="2015" name="Nature">
        <title>Complex archaea that bridge the gap between prokaryotes and eukaryotes.</title>
        <authorList>
            <person name="Spang A."/>
            <person name="Saw J.H."/>
            <person name="Jorgensen S.L."/>
            <person name="Zaremba-Niedzwiedzka K."/>
            <person name="Martijn J."/>
            <person name="Lind A.E."/>
            <person name="van Eijk R."/>
            <person name="Schleper C."/>
            <person name="Guy L."/>
            <person name="Ettema T.J."/>
        </authorList>
    </citation>
    <scope>NUCLEOTIDE SEQUENCE</scope>
</reference>
<evidence type="ECO:0000313" key="1">
    <source>
        <dbReference type="EMBL" id="KKN76504.1"/>
    </source>
</evidence>
<name>A0A0F9TBE9_9ZZZZ</name>
<organism evidence="1">
    <name type="scientific">marine sediment metagenome</name>
    <dbReference type="NCBI Taxonomy" id="412755"/>
    <lineage>
        <taxon>unclassified sequences</taxon>
        <taxon>metagenomes</taxon>
        <taxon>ecological metagenomes</taxon>
    </lineage>
</organism>